<feature type="domain" description="Hydrogen maturase F dimerization" evidence="2">
    <location>
        <begin position="157"/>
        <end position="253"/>
    </location>
</feature>
<dbReference type="InterPro" id="IPR040644">
    <property type="entry name" value="HydF_tetramer"/>
</dbReference>
<proteinExistence type="predicted"/>
<dbReference type="InterPro" id="IPR041606">
    <property type="entry name" value="HydF_dimer"/>
</dbReference>
<feature type="domain" description="Hydrogen maturase F tetramerization" evidence="3">
    <location>
        <begin position="257"/>
        <end position="370"/>
    </location>
</feature>
<evidence type="ECO:0000313" key="4">
    <source>
        <dbReference type="EMBL" id="TFH97324.1"/>
    </source>
</evidence>
<reference evidence="4 5" key="1">
    <citation type="submission" date="2019-03" db="EMBL/GenBank/DDBJ databases">
        <title>Porphyromonas levii Isolated from the Uterus of Dairy Cows.</title>
        <authorList>
            <person name="Francis A.M."/>
        </authorList>
    </citation>
    <scope>NUCLEOTIDE SEQUENCE [LARGE SCALE GENOMIC DNA]</scope>
    <source>
        <strain evidence="4 5">AF5678</strain>
    </source>
</reference>
<comment type="caution">
    <text evidence="4">The sequence shown here is derived from an EMBL/GenBank/DDBJ whole genome shotgun (WGS) entry which is preliminary data.</text>
</comment>
<gene>
    <name evidence="4" type="primary">hydF</name>
    <name evidence="4" type="ORF">E4P47_00580</name>
</gene>
<dbReference type="Gene3D" id="3.40.50.300">
    <property type="entry name" value="P-loop containing nucleotide triphosphate hydrolases"/>
    <property type="match status" value="1"/>
</dbReference>
<dbReference type="Proteomes" id="UP000297225">
    <property type="component" value="Unassembled WGS sequence"/>
</dbReference>
<dbReference type="PANTHER" id="PTHR42714">
    <property type="entry name" value="TRNA MODIFICATION GTPASE GTPBP3"/>
    <property type="match status" value="1"/>
</dbReference>
<dbReference type="InterPro" id="IPR005225">
    <property type="entry name" value="Small_GTP-bd"/>
</dbReference>
<dbReference type="InterPro" id="IPR027417">
    <property type="entry name" value="P-loop_NTPase"/>
</dbReference>
<dbReference type="SUPFAM" id="SSF52540">
    <property type="entry name" value="P-loop containing nucleoside triphosphate hydrolases"/>
    <property type="match status" value="1"/>
</dbReference>
<dbReference type="InterPro" id="IPR006073">
    <property type="entry name" value="GTP-bd"/>
</dbReference>
<protein>
    <submittedName>
        <fullName evidence="4">[FeFe] hydrogenase H-cluster maturation GTPase HydF</fullName>
    </submittedName>
</protein>
<dbReference type="Pfam" id="PF01926">
    <property type="entry name" value="MMR_HSR1"/>
    <property type="match status" value="1"/>
</dbReference>
<dbReference type="Pfam" id="PF18133">
    <property type="entry name" value="HydF_tetramer"/>
    <property type="match status" value="1"/>
</dbReference>
<evidence type="ECO:0000259" key="1">
    <source>
        <dbReference type="Pfam" id="PF01926"/>
    </source>
</evidence>
<dbReference type="RefSeq" id="WP_134849506.1">
    <property type="nucleotide sequence ID" value="NZ_CP197400.1"/>
</dbReference>
<sequence>MKQKISQGDRPHIVLYGEVNSGKSSLFNLLLGQEASVVSDIAGTTTDAVSKAVELPGIGAVILVDTPGVGDETLLGQRRMEATERALRRADVILCLVPHGAKVDTRLEQEYPRAKVISIQSSRDNEEYNAPQRRAKVISMLAEVLSESKAEEHTITGSLVKAGNLVILVMPQDSAAPKGRLILPQVQTIRELLDKQCQVLCLQPSEFLPALNKLSVLPDLVITDSQVFKQVEEMVPDGVPLTSFSVLMSAYKGSLPELLAGAKALNNLAPDARILIAEACSHAPTSEDIGRVKLPMMLRKKYGEGLVIDHVNGNDFPADLTKYDLVIHCGACMFNRQHLLNRQDMAVAQSVPMTNYGIAIAAIQGILSRIALPQ</sequence>
<dbReference type="NCBIfam" id="TIGR03918">
    <property type="entry name" value="GTP_HydF"/>
    <property type="match status" value="1"/>
</dbReference>
<dbReference type="AlphaFoldDB" id="A0A4Y8WS92"/>
<dbReference type="PANTHER" id="PTHR42714:SF6">
    <property type="entry name" value="TRANSLATION INITIATION FACTOR IF-2"/>
    <property type="match status" value="1"/>
</dbReference>
<dbReference type="GO" id="GO:0030488">
    <property type="term" value="P:tRNA methylation"/>
    <property type="evidence" value="ECO:0007669"/>
    <property type="project" value="TreeGrafter"/>
</dbReference>
<evidence type="ECO:0000313" key="5">
    <source>
        <dbReference type="Proteomes" id="UP000297225"/>
    </source>
</evidence>
<dbReference type="STRING" id="1122973.GCA_000379925_00451"/>
<evidence type="ECO:0000259" key="3">
    <source>
        <dbReference type="Pfam" id="PF18133"/>
    </source>
</evidence>
<dbReference type="GO" id="GO:0005737">
    <property type="term" value="C:cytoplasm"/>
    <property type="evidence" value="ECO:0007669"/>
    <property type="project" value="TreeGrafter"/>
</dbReference>
<dbReference type="Gene3D" id="3.40.50.11420">
    <property type="match status" value="1"/>
</dbReference>
<accession>A0A4Y8WS92</accession>
<dbReference type="EMBL" id="SPNC01000004">
    <property type="protein sequence ID" value="TFH97324.1"/>
    <property type="molecule type" value="Genomic_DNA"/>
</dbReference>
<dbReference type="GO" id="GO:0005525">
    <property type="term" value="F:GTP binding"/>
    <property type="evidence" value="ECO:0007669"/>
    <property type="project" value="InterPro"/>
</dbReference>
<organism evidence="4 5">
    <name type="scientific">Porphyromonas levii</name>
    <dbReference type="NCBI Taxonomy" id="28114"/>
    <lineage>
        <taxon>Bacteria</taxon>
        <taxon>Pseudomonadati</taxon>
        <taxon>Bacteroidota</taxon>
        <taxon>Bacteroidia</taxon>
        <taxon>Bacteroidales</taxon>
        <taxon>Porphyromonadaceae</taxon>
        <taxon>Porphyromonas</taxon>
    </lineage>
</organism>
<keyword evidence="5" id="KW-1185">Reference proteome</keyword>
<dbReference type="NCBIfam" id="TIGR00231">
    <property type="entry name" value="small_GTP"/>
    <property type="match status" value="1"/>
</dbReference>
<dbReference type="GO" id="GO:0002098">
    <property type="term" value="P:tRNA wobble uridine modification"/>
    <property type="evidence" value="ECO:0007669"/>
    <property type="project" value="TreeGrafter"/>
</dbReference>
<evidence type="ECO:0000259" key="2">
    <source>
        <dbReference type="Pfam" id="PF18128"/>
    </source>
</evidence>
<dbReference type="Pfam" id="PF18128">
    <property type="entry name" value="HydF_dimer"/>
    <property type="match status" value="1"/>
</dbReference>
<dbReference type="OrthoDB" id="9811338at2"/>
<dbReference type="Gene3D" id="3.40.50.11410">
    <property type="match status" value="1"/>
</dbReference>
<dbReference type="InterPro" id="IPR023873">
    <property type="entry name" value="FeFe-hyd_GTPase_HydF"/>
</dbReference>
<name>A0A4Y8WS92_9PORP</name>
<feature type="domain" description="G" evidence="1">
    <location>
        <begin position="13"/>
        <end position="107"/>
    </location>
</feature>